<name>A0A8S0QL74_OLEEU</name>
<feature type="region of interest" description="Disordered" evidence="1">
    <location>
        <begin position="26"/>
        <end position="47"/>
    </location>
</feature>
<dbReference type="Proteomes" id="UP000594638">
    <property type="component" value="Unassembled WGS sequence"/>
</dbReference>
<gene>
    <name evidence="2" type="ORF">OLEA9_A017261</name>
</gene>
<reference evidence="2 3" key="1">
    <citation type="submission" date="2019-12" db="EMBL/GenBank/DDBJ databases">
        <authorList>
            <person name="Alioto T."/>
            <person name="Alioto T."/>
            <person name="Gomez Garrido J."/>
        </authorList>
    </citation>
    <scope>NUCLEOTIDE SEQUENCE [LARGE SCALE GENOMIC DNA]</scope>
</reference>
<organism evidence="2 3">
    <name type="scientific">Olea europaea subsp. europaea</name>
    <dbReference type="NCBI Taxonomy" id="158383"/>
    <lineage>
        <taxon>Eukaryota</taxon>
        <taxon>Viridiplantae</taxon>
        <taxon>Streptophyta</taxon>
        <taxon>Embryophyta</taxon>
        <taxon>Tracheophyta</taxon>
        <taxon>Spermatophyta</taxon>
        <taxon>Magnoliopsida</taxon>
        <taxon>eudicotyledons</taxon>
        <taxon>Gunneridae</taxon>
        <taxon>Pentapetalae</taxon>
        <taxon>asterids</taxon>
        <taxon>lamiids</taxon>
        <taxon>Lamiales</taxon>
        <taxon>Oleaceae</taxon>
        <taxon>Oleeae</taxon>
        <taxon>Olea</taxon>
    </lineage>
</organism>
<evidence type="ECO:0000256" key="1">
    <source>
        <dbReference type="SAM" id="MobiDB-lite"/>
    </source>
</evidence>
<keyword evidence="3" id="KW-1185">Reference proteome</keyword>
<evidence type="ECO:0000313" key="2">
    <source>
        <dbReference type="EMBL" id="CAA2968437.1"/>
    </source>
</evidence>
<evidence type="ECO:0000313" key="3">
    <source>
        <dbReference type="Proteomes" id="UP000594638"/>
    </source>
</evidence>
<protein>
    <submittedName>
        <fullName evidence="2">Uncharacterized protein</fullName>
    </submittedName>
</protein>
<sequence length="75" mass="8033">MGDAMMGEATSEVEDEESATLRLVTGTLPKHTLEAAPSTSKGKGKSISLSTRARSVVNEGGMRRFLSPEHILQFV</sequence>
<accession>A0A8S0QL74</accession>
<feature type="compositionally biased region" description="Polar residues" evidence="1">
    <location>
        <begin position="37"/>
        <end position="47"/>
    </location>
</feature>
<dbReference type="AlphaFoldDB" id="A0A8S0QL74"/>
<proteinExistence type="predicted"/>
<dbReference type="EMBL" id="CACTIH010001907">
    <property type="protein sequence ID" value="CAA2968437.1"/>
    <property type="molecule type" value="Genomic_DNA"/>
</dbReference>
<dbReference type="Gramene" id="OE9A017261T1">
    <property type="protein sequence ID" value="OE9A017261C1"/>
    <property type="gene ID" value="OE9A017261"/>
</dbReference>
<comment type="caution">
    <text evidence="2">The sequence shown here is derived from an EMBL/GenBank/DDBJ whole genome shotgun (WGS) entry which is preliminary data.</text>
</comment>